<evidence type="ECO:0000259" key="5">
    <source>
        <dbReference type="Pfam" id="PF17902"/>
    </source>
</evidence>
<evidence type="ECO:0000256" key="3">
    <source>
        <dbReference type="SAM" id="Coils"/>
    </source>
</evidence>
<organism evidence="6 7">
    <name type="scientific">Calicophoron daubneyi</name>
    <name type="common">Rumen fluke</name>
    <name type="synonym">Paramphistomum daubneyi</name>
    <dbReference type="NCBI Taxonomy" id="300641"/>
    <lineage>
        <taxon>Eukaryota</taxon>
        <taxon>Metazoa</taxon>
        <taxon>Spiralia</taxon>
        <taxon>Lophotrochozoa</taxon>
        <taxon>Platyhelminthes</taxon>
        <taxon>Trematoda</taxon>
        <taxon>Digenea</taxon>
        <taxon>Plagiorchiida</taxon>
        <taxon>Pronocephalata</taxon>
        <taxon>Paramphistomoidea</taxon>
        <taxon>Paramphistomidae</taxon>
        <taxon>Calicophoron</taxon>
    </lineage>
</organism>
<keyword evidence="3" id="KW-0175">Coiled coil</keyword>
<keyword evidence="2" id="KW-0677">Repeat</keyword>
<evidence type="ECO:0000256" key="4">
    <source>
        <dbReference type="SAM" id="MobiDB-lite"/>
    </source>
</evidence>
<name>A0AAV2TCV2_CALDB</name>
<feature type="region of interest" description="Disordered" evidence="4">
    <location>
        <begin position="3890"/>
        <end position="3915"/>
    </location>
</feature>
<feature type="region of interest" description="Disordered" evidence="4">
    <location>
        <begin position="775"/>
        <end position="803"/>
    </location>
</feature>
<feature type="compositionally biased region" description="Polar residues" evidence="4">
    <location>
        <begin position="3905"/>
        <end position="3915"/>
    </location>
</feature>
<evidence type="ECO:0000313" key="6">
    <source>
        <dbReference type="EMBL" id="CAL5135188.1"/>
    </source>
</evidence>
<feature type="region of interest" description="Disordered" evidence="4">
    <location>
        <begin position="2111"/>
        <end position="2130"/>
    </location>
</feature>
<feature type="domain" description="Desmoplakin SH3" evidence="5">
    <location>
        <begin position="195"/>
        <end position="251"/>
    </location>
</feature>
<feature type="compositionally biased region" description="Polar residues" evidence="4">
    <location>
        <begin position="448"/>
        <end position="461"/>
    </location>
</feature>
<accession>A0AAV2TCV2</accession>
<evidence type="ECO:0000256" key="1">
    <source>
        <dbReference type="ARBA" id="ARBA00022553"/>
    </source>
</evidence>
<dbReference type="Gene3D" id="2.30.30.40">
    <property type="entry name" value="SH3 Domains"/>
    <property type="match status" value="1"/>
</dbReference>
<dbReference type="EMBL" id="CAXLJL010000251">
    <property type="protein sequence ID" value="CAL5135188.1"/>
    <property type="molecule type" value="Genomic_DNA"/>
</dbReference>
<reference evidence="6" key="1">
    <citation type="submission" date="2024-06" db="EMBL/GenBank/DDBJ databases">
        <authorList>
            <person name="Liu X."/>
            <person name="Lenzi L."/>
            <person name="Haldenby T S."/>
            <person name="Uol C."/>
        </authorList>
    </citation>
    <scope>NUCLEOTIDE SEQUENCE</scope>
</reference>
<sequence length="3915" mass="427575">MSSSTKLMENQLAEYENKARAVCIGVNHLALDTERIKQEELLQRVKELEDQLMDVNYTKTNLPKRASDIRSDVKSNSAALRYLETISQLERSFTVLTDNVSETSVQLSSPKSLPESVLLKKELGGNVQSCWNYVSQLSRLTQVHIRNAAEYHQDHLNHFLHLWGRSGQLLEDSRRVVPVHLRLGGIKNGVNVNTDSSKPVMARTLLSLAGPNYELEEGEEVRIISNSDDQHFWKVQTTSGVADVPSVCLWISDTDREAVKRAIGVRQKCTEGWELLVERMRERLRVFYTRLLNHMADKGDIAYTSKPMMRNFLNDLDHLYPPSDAAGAELKQAADRFTDRLVLVERGQKPNNETILREQDIVSMHSPLLRFRDHENQMDSLNVQSQFTGNDMANYLQEIDADRKRVNDEMAIMNSLQREHQAQLEHLIGRVRKWSSRYDKKFHLELGNQDSYLSPSPQSSVRSDHGWQSEPPIDEPTIMPTVRQTVAAGPRRSPSIIGEERSVVDAVTQIGVQTHNEGVQTLPTQIMSTDMLRQSPRNLKEAVCQIGQVTASTVSQTELSSTRSVPESRSKSYDAIVQVGQIVEDSSVHQLAAEQPTVHPMPVLVQRTSAAPLGNKNSDAIVQVGTILTDAYAQSDPVDEPIVAMQQQPIQQSVPRASVVDTTCHVARDTGSTSVQTQSMDIAPIKTKVNDAVCQIGRITTTASAQTDDYLLPEKKHITQQSTAVCEVGNVTADHQVQTEAEEPILPASSQQLLAQNTPSLVDTAIQIGTITKPKGVQTKPENRPTTQDSDFEWNKPPVQKTTGSHCVQTEAEPPGIDVQAQAGTISTFSEIQTDAEPEKPPGVDVQAQAGTISTFSETQTDAEPDKPRGLDVQAQAGTVSACSEIQTESPRAVDVSYRREIPNTGVSVELQTGIVHNHKEIQAQEEEKILVSPCVVNKQSEVPRRNDNIEVQVGTVSHTVTTQSDQVRSADVSMQMDTVKPHSNVELQTGVICNSKASQISEEVKPRSKSFDVLTQVGVSTQSQASQYSSEPVAKPRVYNAEIQSGVISQPKALQTTDLVTPTKEISLQAVSKPRASNVEAQCGSVSHVVGTQTTEAPVKSVRRYEVEAQAGYVYVSSWTQTKETKQPGRDLALATEQEVKPKGADVETQSGTIKKSVELQTTAEEKIPTPTEDLSVKAERKYADKELQIALQPTTSDVETQAGTCAKSDSVQTQLQTGVQDSRANYEKQVPDVPSINKKLQFTLRRKTEDAQTQHDVVAPKQITSVDDAMLIYQKSVPQNHAQIQTLRPDSGIDSCLEAEEEIKPEVLAPVKAEIPKRDVEAQSGVRTATAFAQTMEEPKPQKVQMNDAEVQMVYQTGYQDYAAQILPVYSAVESQTIAPKKQEVQDTRIACQTQNCDSTMQTDPEVKLTVPTRNTDTQADLKTVKYDVECQSGITVQTSTTQTKPQVVPKVVGKDAQIETMQADASIDSVLETEEPVKIQAVAPVKAAMPMDEAGIQAQILPPRSTVESQTIEPKKQEVQDIYIAHQTQNCDSTMQTHPEVKPAVIANNTATQANYRALGYDVECQSGITAQTSTTQTVPASQCMNIQLQSLAEPVTKTEAGIQTEMLPQMQDTRMTFKKEILDSNVQTDDEVKVPVTVPTLTAEHIVRSDDALVQTELKQPLSDLQCESSVCVQTSATQTKPQVVPKVVGKDAQIETMQADASIDSVLETEEPVKIQAVAPVKAAIPRDEAAIQAEIRPPYSNVESQSGICSKEEFAQTAEPAKPNVGDVRVAYQKSGLDVETQSGIICISDAVQSDVSRLSDASVLYENITPLVNKKLNVALTETTPQTLVNKKLQVALQSPGSDCAFQTEEEAAKELFNVETQAGILSKVASIQTTEEPKKVVPVEDASVLNEKAVLPAINKKLQVLLSPTVLDGACQTDALVRKPSVNVNKKLQVAIGPASQDETVQQDEIKSVDTVGLQAIVHPERFDAETQSGPVVTEKVKTDNRNVEFIAESPQPEVKVVENVQAAAPIPRKDREVQALILPERFDIECQSGTVQVVEANVKQEKPSEQLQNKKLQVALSQPTQDLQYQAVEATPAPASKSDRELQTNIVPQVSDVQLQTGVKSEEGSTQTINEAPPPKMKVQDTQAAFAKAVAPAEMQTEEEQVRVAPVMAAPPVQKHDRQIQAAIAPETFDVQLQSGVKSQEDSIQTMPELPPPKNRLEDLVVSSVLPTTTHGIQADILSSTYDAESQSAILGQEGSTQTKAEPPPLKAEVQDIQAVFAKIAAPVGMQTEEEAVKLAPVLAAVPVQKDDRQIQAVIVPQKADVQLQSGVTCQEGSTQTVAEPPPPPPKAEVHDVQLAFAKAVAPAGMQTEEEAVKLAPVLAAVPVQKDDRQIQAAIVPQKADVQLQSGVTCQEGSTQTVAEPPPPPKGEVRDVQAAFAVPHNSVQLQTTLSPEKHDAELQTGVTSRSKATEACFESLSLESEVQSNVVNKVCSAQTKAEPTLPPKTEVHDVQLAFAKAVAPAGMQTEEEAVKLAPVLAAVPVQKDDRQIQAVIVPQKADVQLQSGVTCQEGSTQTVAEPPPPPPKAEVHDVQLAFAKAVAPAGMQTEEEAVKLAPVLAAVPVQKDDRQIQAAIVPQKADVQLQSGVTCQEGSTQTVAEPPPPPKGEVRDVQAAFAVPHNSVQLQTTLSPEKHDAELQTGVTSRSKATEACFESLSLESEVQSNVVNKVCSAQTMAEPPLPKAEWQNVQAAYATPVVATGIQTEEVVNMEEITPTRAAPVISKDNREVQASVESVLGGAQTDAPQSVIRTDVSFTMPAAERSSKNKKLQVNMLTPVESVQVSTQSDTQAPKPSIYDSIVTTVTYSGMGQKPKHHDLLVESKPIVMDSYAQSAIAPTKRTSDVCTQTPKQEKESLIKSVVSFKEAPEKIVKSPEVVAYQKLEMPQKKEPLLLDGAVSFVPGQRNKKLQAILPTDEDTRSIMPEKAACEKKQMSSQTDLEAIEISKVARAIPKIKIDVECQSKVTQIGKKMQFSPSYHEQSNQTESQSFIQTTVYNADSPVVQPTATICASPPIIEQYTSHQQSKVQINKSDSCTQSLPAPLRTQMVTYTTKVLQTQTAVEPPPMVSNYSQSVQQAIKPELNEFVKTEPLKPKKDAAVGVEIAPADKSPYITSQVQLDVPTKETTMQTTDAGTEQHIQVPKRHVRIQKGSSWLDTRLVDDETQIDHDMTDFVVQPQQISNIQVSPPTDMVDANEAYVPPRYSTTVGARPASVTSPAGSLRGSSNGYYRPYRPEAVSWGIQCTPVTLTGVTQTNGYFKSEGETEGRIFTTRVSTTQKSDADVQCNIDTQGDDYFMKRVVTTVSRRGATSTYKRTGPVVRRILPRSRAHVLATSLPSHLDADFFDEDDEDIEGPVTTRKITTTEVEGGGRLVHEELITEEPRERGRSAGARLDFDILDAMEAKSEPNMDAEQCFRNLVNTWGRDYLFERLRHHGSTMSVDRDTAANVQRSSRLVGAKTQYTSCGNIAVAPTSLRNMETQTFISASTQRPPHKNKRIQRGPSCISWTPGQPGMGFSSPTGDEQGPLSQSNIATSYTETVRKQTTLETVPPTTEEYVCPKCGTSARLPLAASMQSQPLPITQLRNERSQTKSSGYFTLDNGGLTLPVYMSDKDVLRINPAQEIYEDPELSSVTWCPADEKSVESRGTSTSTKDEVWIDNPGKLLEVQVTGVTVPGTNKTITASEAFYRGLLRVVYWDYTKAGAREPSELSAAISLADAVLMNNVKLACKRIPASSGQSMDTVESGTSTLDANVVWTAPETHRTRYEVRAVRPEIEHVKEGTGKEYNLASAIEAGYIDRKSGLIVVKPSIFSKDRLPGDDKPEKVFVTDAINRGIVLADLIESDTSYQTPTDPRRTLPMYSPSQMQQDMDI</sequence>
<dbReference type="Gene3D" id="1.20.58.60">
    <property type="match status" value="1"/>
</dbReference>
<protein>
    <recommendedName>
        <fullName evidence="5">Desmoplakin SH3 domain-containing protein</fullName>
    </recommendedName>
</protein>
<gene>
    <name evidence="6" type="ORF">CDAUBV1_LOCUS9367</name>
</gene>
<dbReference type="Proteomes" id="UP001497525">
    <property type="component" value="Unassembled WGS sequence"/>
</dbReference>
<feature type="region of interest" description="Disordered" evidence="4">
    <location>
        <begin position="448"/>
        <end position="477"/>
    </location>
</feature>
<dbReference type="Pfam" id="PF17902">
    <property type="entry name" value="SH3_10"/>
    <property type="match status" value="1"/>
</dbReference>
<proteinExistence type="predicted"/>
<comment type="caution">
    <text evidence="6">The sequence shown here is derived from an EMBL/GenBank/DDBJ whole genome shotgun (WGS) entry which is preliminary data.</text>
</comment>
<evidence type="ECO:0000313" key="7">
    <source>
        <dbReference type="Proteomes" id="UP001497525"/>
    </source>
</evidence>
<feature type="compositionally biased region" description="Polar residues" evidence="4">
    <location>
        <begin position="2111"/>
        <end position="2123"/>
    </location>
</feature>
<evidence type="ECO:0000256" key="2">
    <source>
        <dbReference type="ARBA" id="ARBA00022737"/>
    </source>
</evidence>
<keyword evidence="1" id="KW-0597">Phosphoprotein</keyword>
<feature type="coiled-coil region" evidence="3">
    <location>
        <begin position="31"/>
        <end position="58"/>
    </location>
</feature>
<dbReference type="InterPro" id="IPR041615">
    <property type="entry name" value="Desmoplakin_SH3"/>
</dbReference>